<evidence type="ECO:0000313" key="3">
    <source>
        <dbReference type="Proteomes" id="UP000179797"/>
    </source>
</evidence>
<dbReference type="Pfam" id="PF09949">
    <property type="entry name" value="APP1_cat"/>
    <property type="match status" value="1"/>
</dbReference>
<dbReference type="PANTHER" id="PTHR28208">
    <property type="entry name" value="PHOSPHATIDATE PHOSPHATASE APP1"/>
    <property type="match status" value="1"/>
</dbReference>
<protein>
    <recommendedName>
        <fullName evidence="1">Phosphatidate phosphatase APP1 catalytic domain-containing protein</fullName>
    </recommendedName>
</protein>
<proteinExistence type="predicted"/>
<feature type="domain" description="Phosphatidate phosphatase APP1 catalytic" evidence="1">
    <location>
        <begin position="132"/>
        <end position="287"/>
    </location>
</feature>
<dbReference type="InterPro" id="IPR052935">
    <property type="entry name" value="Mg2+_PAP"/>
</dbReference>
<accession>A0A1S1YXG7</accession>
<dbReference type="GO" id="GO:0008195">
    <property type="term" value="F:phosphatidate phosphatase activity"/>
    <property type="evidence" value="ECO:0007669"/>
    <property type="project" value="InterPro"/>
</dbReference>
<dbReference type="Proteomes" id="UP000179797">
    <property type="component" value="Unassembled WGS sequence"/>
</dbReference>
<sequence>MSLKSVLLPLVGFTTKDKLSIEGQLLSFKSGLLDLTKKPEGFRRHVSRLWKLYRHNHKVGNKLYGKLGSQLFEIDVDENGFFRFETSITETFSENFLDNSLKFALDKNFTREVTIPTITKSSIYNVGNPKYIVISDVDDTILITHATSFLKRIPQTIVKHAFKRKEVEDMSKFYKEMKHQGAEIFYVSNSEMNLFWIIKLFLITRKFPLGPIYLRYQKNWRDFIRTPKANIDQLKNVHKINRISYLIDNFPEQKFLLVGDSGQKDPYTYKAIAEAFPNNISGIMIRDVNKGKRDQEMKEIENDLSKIDVPFFLFHDPKEAMRQERRWYKTRVL</sequence>
<dbReference type="RefSeq" id="WP_044222277.1">
    <property type="nucleotide sequence ID" value="NZ_JRYR02000001.1"/>
</dbReference>
<gene>
    <name evidence="2" type="ORF">NH26_04755</name>
</gene>
<dbReference type="AlphaFoldDB" id="A0A1S1YXG7"/>
<evidence type="ECO:0000313" key="2">
    <source>
        <dbReference type="EMBL" id="OHX65707.1"/>
    </source>
</evidence>
<dbReference type="PANTHER" id="PTHR28208:SF3">
    <property type="entry name" value="PHOSPHATIDATE PHOSPHATASE APP1"/>
    <property type="match status" value="1"/>
</dbReference>
<organism evidence="2 3">
    <name type="scientific">Flammeovirga pacifica</name>
    <dbReference type="NCBI Taxonomy" id="915059"/>
    <lineage>
        <taxon>Bacteria</taxon>
        <taxon>Pseudomonadati</taxon>
        <taxon>Bacteroidota</taxon>
        <taxon>Cytophagia</taxon>
        <taxon>Cytophagales</taxon>
        <taxon>Flammeovirgaceae</taxon>
        <taxon>Flammeovirga</taxon>
    </lineage>
</organism>
<dbReference type="OrthoDB" id="9789875at2"/>
<evidence type="ECO:0000259" key="1">
    <source>
        <dbReference type="Pfam" id="PF09949"/>
    </source>
</evidence>
<name>A0A1S1YXG7_FLAPC</name>
<keyword evidence="3" id="KW-1185">Reference proteome</keyword>
<reference evidence="2 3" key="1">
    <citation type="journal article" date="2012" name="Int. J. Syst. Evol. Microbiol.">
        <title>Flammeovirga pacifica sp. nov., isolated from deep-sea sediment.</title>
        <authorList>
            <person name="Xu H."/>
            <person name="Fu Y."/>
            <person name="Yang N."/>
            <person name="Ding Z."/>
            <person name="Lai Q."/>
            <person name="Zeng R."/>
        </authorList>
    </citation>
    <scope>NUCLEOTIDE SEQUENCE [LARGE SCALE GENOMIC DNA]</scope>
    <source>
        <strain evidence="3">DSM 24597 / LMG 26175 / WPAGA1</strain>
    </source>
</reference>
<comment type="caution">
    <text evidence="2">The sequence shown here is derived from an EMBL/GenBank/DDBJ whole genome shotgun (WGS) entry which is preliminary data.</text>
</comment>
<dbReference type="EMBL" id="JRYR02000001">
    <property type="protein sequence ID" value="OHX65707.1"/>
    <property type="molecule type" value="Genomic_DNA"/>
</dbReference>
<dbReference type="InterPro" id="IPR019236">
    <property type="entry name" value="APP1_cat"/>
</dbReference>